<organism evidence="3 4">
    <name type="scientific">Mycena metata</name>
    <dbReference type="NCBI Taxonomy" id="1033252"/>
    <lineage>
        <taxon>Eukaryota</taxon>
        <taxon>Fungi</taxon>
        <taxon>Dikarya</taxon>
        <taxon>Basidiomycota</taxon>
        <taxon>Agaricomycotina</taxon>
        <taxon>Agaricomycetes</taxon>
        <taxon>Agaricomycetidae</taxon>
        <taxon>Agaricales</taxon>
        <taxon>Marasmiineae</taxon>
        <taxon>Mycenaceae</taxon>
        <taxon>Mycena</taxon>
    </lineage>
</organism>
<name>A0AAD7IM00_9AGAR</name>
<evidence type="ECO:0000256" key="1">
    <source>
        <dbReference type="SAM" id="Coils"/>
    </source>
</evidence>
<feature type="coiled-coil region" evidence="1">
    <location>
        <begin position="504"/>
        <end position="531"/>
    </location>
</feature>
<feature type="coiled-coil region" evidence="1">
    <location>
        <begin position="604"/>
        <end position="638"/>
    </location>
</feature>
<feature type="compositionally biased region" description="Basic and acidic residues" evidence="2">
    <location>
        <begin position="775"/>
        <end position="784"/>
    </location>
</feature>
<feature type="compositionally biased region" description="Basic residues" evidence="2">
    <location>
        <begin position="732"/>
        <end position="741"/>
    </location>
</feature>
<accession>A0AAD7IM00</accession>
<evidence type="ECO:0000313" key="3">
    <source>
        <dbReference type="EMBL" id="KAJ7745118.1"/>
    </source>
</evidence>
<keyword evidence="4" id="KW-1185">Reference proteome</keyword>
<sequence length="784" mass="88562">MDTETHSDDGHISASSLGEPVVTSSGSGMFAGSQYFTIFTIVGGTFNNSTNNSVNATVPRDFRMIPMGDIDLQQELVVNKNSGVVGRRRGRNCVRRVYSAEVDGRKSNVTVVVYQGDGAESDWKRDAETYMSVRHPNIIQMCGGASYGNIHATVFHGDLIPLQAFLAQQSPIMTVYLYACYSEEWSQVYDYFRSLWQRILKSWDCTMWMRTSTGRLCVDLVSSDHRFVLHPCWEAPFPEAATLLNVTDVMAIESLSLREYHKICFLYLPQYRGVPISTSATVDLGAVISWPSGHRYEEHVEIASVSNVTVLYDGWFGEVAQNGWSRYRADDVFKIEFILWVFCYINYPDGWLSQANHVYSRLQITSNSEDYVRRENLRFTLTIGDTTGVPPPGFLFLCPRNGFRTGPTSFKWPKDPAYWSLDPEGIQALSTEEAERLGFPSFQLSTTVYGKSWDADVYAGLCKFHQGKGFDPDSQDVARHLGRPLYELSRDVNPPFASAETAYVAGLAIALEAAKSRIRELENEKLLNSQEREDSDGDGATSQQMTVVDLAGRVTQVLSENYARLNEIMAEQLSTMQTKLLESRREKGDEDSEAHNVVALEKLLSNEKATTAELTTRNEELEASLVNLHSRFDDMENSYVKLKYRKEKINDLLAEMRVMRDSHSELQSRHDALRECCATLSSDIGLDTKTREIIDSFSVLQSKHDAFERHCKDLKSAEAASQRKINELLHGGRPRVSKRGRSVWDEGKDLGQESKEEAEDEAEPYGVGTKRRRIQREGDPENRE</sequence>
<proteinExistence type="predicted"/>
<dbReference type="EMBL" id="JARKIB010000084">
    <property type="protein sequence ID" value="KAJ7745118.1"/>
    <property type="molecule type" value="Genomic_DNA"/>
</dbReference>
<dbReference type="Proteomes" id="UP001215598">
    <property type="component" value="Unassembled WGS sequence"/>
</dbReference>
<reference evidence="3" key="1">
    <citation type="submission" date="2023-03" db="EMBL/GenBank/DDBJ databases">
        <title>Massive genome expansion in bonnet fungi (Mycena s.s.) driven by repeated elements and novel gene families across ecological guilds.</title>
        <authorList>
            <consortium name="Lawrence Berkeley National Laboratory"/>
            <person name="Harder C.B."/>
            <person name="Miyauchi S."/>
            <person name="Viragh M."/>
            <person name="Kuo A."/>
            <person name="Thoen E."/>
            <person name="Andreopoulos B."/>
            <person name="Lu D."/>
            <person name="Skrede I."/>
            <person name="Drula E."/>
            <person name="Henrissat B."/>
            <person name="Morin E."/>
            <person name="Kohler A."/>
            <person name="Barry K."/>
            <person name="LaButti K."/>
            <person name="Morin E."/>
            <person name="Salamov A."/>
            <person name="Lipzen A."/>
            <person name="Mereny Z."/>
            <person name="Hegedus B."/>
            <person name="Baldrian P."/>
            <person name="Stursova M."/>
            <person name="Weitz H."/>
            <person name="Taylor A."/>
            <person name="Grigoriev I.V."/>
            <person name="Nagy L.G."/>
            <person name="Martin F."/>
            <person name="Kauserud H."/>
        </authorList>
    </citation>
    <scope>NUCLEOTIDE SEQUENCE</scope>
    <source>
        <strain evidence="3">CBHHK182m</strain>
    </source>
</reference>
<feature type="compositionally biased region" description="Basic and acidic residues" evidence="2">
    <location>
        <begin position="742"/>
        <end position="755"/>
    </location>
</feature>
<keyword evidence="1" id="KW-0175">Coiled coil</keyword>
<evidence type="ECO:0000313" key="4">
    <source>
        <dbReference type="Proteomes" id="UP001215598"/>
    </source>
</evidence>
<feature type="region of interest" description="Disordered" evidence="2">
    <location>
        <begin position="725"/>
        <end position="784"/>
    </location>
</feature>
<protein>
    <recommendedName>
        <fullName evidence="5">Protein kinase domain-containing protein</fullName>
    </recommendedName>
</protein>
<gene>
    <name evidence="3" type="ORF">B0H16DRAFT_1889489</name>
</gene>
<evidence type="ECO:0000256" key="2">
    <source>
        <dbReference type="SAM" id="MobiDB-lite"/>
    </source>
</evidence>
<dbReference type="AlphaFoldDB" id="A0AAD7IM00"/>
<comment type="caution">
    <text evidence="3">The sequence shown here is derived from an EMBL/GenBank/DDBJ whole genome shotgun (WGS) entry which is preliminary data.</text>
</comment>
<evidence type="ECO:0008006" key="5">
    <source>
        <dbReference type="Google" id="ProtNLM"/>
    </source>
</evidence>